<feature type="non-terminal residue" evidence="1">
    <location>
        <position position="168"/>
    </location>
</feature>
<accession>I0YI99</accession>
<gene>
    <name evidence="1" type="ORF">COCSUDRAFT_34647</name>
</gene>
<dbReference type="GeneID" id="17036074"/>
<dbReference type="KEGG" id="csl:COCSUDRAFT_34647"/>
<sequence length="168" mass="18753">MGDHVLHGDDSNDPDIGRYKNFFNCAKQIENALLEKEEASAKVVWLLISDSHALRQHASETYGAKLITRLNRKLEHSFGHQYTNTKAHASIEGFLEAVGEHWLFGLTDKQVVDKDSGYGQSAAYRSFRKGSIFFVTSGVQASCKIEDAVTIKTVGYTRAGVKLRHSKH</sequence>
<organism evidence="1 2">
    <name type="scientific">Coccomyxa subellipsoidea (strain C-169)</name>
    <name type="common">Green microalga</name>
    <dbReference type="NCBI Taxonomy" id="574566"/>
    <lineage>
        <taxon>Eukaryota</taxon>
        <taxon>Viridiplantae</taxon>
        <taxon>Chlorophyta</taxon>
        <taxon>core chlorophytes</taxon>
        <taxon>Trebouxiophyceae</taxon>
        <taxon>Trebouxiophyceae incertae sedis</taxon>
        <taxon>Coccomyxaceae</taxon>
        <taxon>Coccomyxa</taxon>
        <taxon>Coccomyxa subellipsoidea</taxon>
    </lineage>
</organism>
<comment type="caution">
    <text evidence="1">The sequence shown here is derived from an EMBL/GenBank/DDBJ whole genome shotgun (WGS) entry which is preliminary data.</text>
</comment>
<evidence type="ECO:0000313" key="2">
    <source>
        <dbReference type="Proteomes" id="UP000007264"/>
    </source>
</evidence>
<evidence type="ECO:0000313" key="1">
    <source>
        <dbReference type="EMBL" id="EIE18118.1"/>
    </source>
</evidence>
<keyword evidence="2" id="KW-1185">Reference proteome</keyword>
<reference evidence="1 2" key="1">
    <citation type="journal article" date="2012" name="Genome Biol.">
        <title>The genome of the polar eukaryotic microalga coccomyxa subellipsoidea reveals traits of cold adaptation.</title>
        <authorList>
            <person name="Blanc G."/>
            <person name="Agarkova I."/>
            <person name="Grimwood J."/>
            <person name="Kuo A."/>
            <person name="Brueggeman A."/>
            <person name="Dunigan D."/>
            <person name="Gurnon J."/>
            <person name="Ladunga I."/>
            <person name="Lindquist E."/>
            <person name="Lucas S."/>
            <person name="Pangilinan J."/>
            <person name="Proschold T."/>
            <person name="Salamov A."/>
            <person name="Schmutz J."/>
            <person name="Weeks D."/>
            <person name="Yamada T."/>
            <person name="Claverie J.M."/>
            <person name="Grigoriev I."/>
            <person name="Van Etten J."/>
            <person name="Lomsadze A."/>
            <person name="Borodovsky M."/>
        </authorList>
    </citation>
    <scope>NUCLEOTIDE SEQUENCE [LARGE SCALE GENOMIC DNA]</scope>
    <source>
        <strain evidence="1 2">C-169</strain>
    </source>
</reference>
<dbReference type="Gene3D" id="3.40.50.11350">
    <property type="match status" value="1"/>
</dbReference>
<dbReference type="Proteomes" id="UP000007264">
    <property type="component" value="Unassembled WGS sequence"/>
</dbReference>
<dbReference type="OrthoDB" id="543034at2759"/>
<dbReference type="AlphaFoldDB" id="I0YI99"/>
<proteinExistence type="predicted"/>
<name>I0YI99_COCSC</name>
<dbReference type="EMBL" id="AGSI01000027">
    <property type="protein sequence ID" value="EIE18118.1"/>
    <property type="molecule type" value="Genomic_DNA"/>
</dbReference>
<protein>
    <submittedName>
        <fullName evidence="1">Uncharacterized protein</fullName>
    </submittedName>
</protein>
<dbReference type="RefSeq" id="XP_005642662.1">
    <property type="nucleotide sequence ID" value="XM_005642605.1"/>
</dbReference>